<keyword evidence="3" id="KW-1185">Reference proteome</keyword>
<protein>
    <submittedName>
        <fullName evidence="2">Uncharacterized protein</fullName>
    </submittedName>
</protein>
<keyword evidence="1" id="KW-0812">Transmembrane</keyword>
<gene>
    <name evidence="2" type="ORF">CA12_33070</name>
</gene>
<evidence type="ECO:0000313" key="2">
    <source>
        <dbReference type="EMBL" id="QDT17195.1"/>
    </source>
</evidence>
<dbReference type="KEGG" id="acaf:CA12_33070"/>
<name>A0A517PCU0_9PLAN</name>
<sequence length="304" mass="33542">MRPLGREEFWDAFDAVGGDLQKLVDEVRRADGKLYVCFDGEFVMEGSRRAESSEGGAKAVDDGLTRIRSRKAFKGEQRRQVEIEPTGGSLELRSMETFRSLLYEEADGQLTSGRMGLAAKKTVLGDVIAAVPPEQNTGPYTTTFLFDPETYHFTGYTMYREGRVSEDFRQIDYLEWPGGVSMPELTIWVGYDSDGNANRVRAYKILDAEFNMSPPTEAFAVPVASGDIVVDRRGTRSGKVFTAREAVANAETLEPPGGLPAINDRGDRLPVGGTRDWVWIAALLTLAAGLLSVILWIKRRGAAM</sequence>
<dbReference type="AlphaFoldDB" id="A0A517PCU0"/>
<dbReference type="EMBL" id="CP036265">
    <property type="protein sequence ID" value="QDT17195.1"/>
    <property type="molecule type" value="Genomic_DNA"/>
</dbReference>
<evidence type="ECO:0000256" key="1">
    <source>
        <dbReference type="SAM" id="Phobius"/>
    </source>
</evidence>
<reference evidence="2 3" key="1">
    <citation type="submission" date="2019-02" db="EMBL/GenBank/DDBJ databases">
        <title>Deep-cultivation of Planctomycetes and their phenomic and genomic characterization uncovers novel biology.</title>
        <authorList>
            <person name="Wiegand S."/>
            <person name="Jogler M."/>
            <person name="Boedeker C."/>
            <person name="Pinto D."/>
            <person name="Vollmers J."/>
            <person name="Rivas-Marin E."/>
            <person name="Kohn T."/>
            <person name="Peeters S.H."/>
            <person name="Heuer A."/>
            <person name="Rast P."/>
            <person name="Oberbeckmann S."/>
            <person name="Bunk B."/>
            <person name="Jeske O."/>
            <person name="Meyerdierks A."/>
            <person name="Storesund J.E."/>
            <person name="Kallscheuer N."/>
            <person name="Luecker S."/>
            <person name="Lage O.M."/>
            <person name="Pohl T."/>
            <person name="Merkel B.J."/>
            <person name="Hornburger P."/>
            <person name="Mueller R.-W."/>
            <person name="Bruemmer F."/>
            <person name="Labrenz M."/>
            <person name="Spormann A.M."/>
            <person name="Op den Camp H."/>
            <person name="Overmann J."/>
            <person name="Amann R."/>
            <person name="Jetten M.S.M."/>
            <person name="Mascher T."/>
            <person name="Medema M.H."/>
            <person name="Devos D.P."/>
            <person name="Kaster A.-K."/>
            <person name="Ovreas L."/>
            <person name="Rohde M."/>
            <person name="Galperin M.Y."/>
            <person name="Jogler C."/>
        </authorList>
    </citation>
    <scope>NUCLEOTIDE SEQUENCE [LARGE SCALE GENOMIC DNA]</scope>
    <source>
        <strain evidence="2 3">CA12</strain>
    </source>
</reference>
<keyword evidence="1" id="KW-0472">Membrane</keyword>
<dbReference type="Proteomes" id="UP000318741">
    <property type="component" value="Chromosome"/>
</dbReference>
<proteinExistence type="predicted"/>
<keyword evidence="1" id="KW-1133">Transmembrane helix</keyword>
<accession>A0A517PCU0</accession>
<evidence type="ECO:0000313" key="3">
    <source>
        <dbReference type="Proteomes" id="UP000318741"/>
    </source>
</evidence>
<feature type="transmembrane region" description="Helical" evidence="1">
    <location>
        <begin position="277"/>
        <end position="297"/>
    </location>
</feature>
<organism evidence="2 3">
    <name type="scientific">Alienimonas californiensis</name>
    <dbReference type="NCBI Taxonomy" id="2527989"/>
    <lineage>
        <taxon>Bacteria</taxon>
        <taxon>Pseudomonadati</taxon>
        <taxon>Planctomycetota</taxon>
        <taxon>Planctomycetia</taxon>
        <taxon>Planctomycetales</taxon>
        <taxon>Planctomycetaceae</taxon>
        <taxon>Alienimonas</taxon>
    </lineage>
</organism>